<dbReference type="RefSeq" id="WP_015345998.1">
    <property type="nucleotide sequence ID" value="NC_020126.1"/>
</dbReference>
<organism evidence="3 4">
    <name type="scientific">Myxococcus stipitatus (strain DSM 14675 / JCM 12634 / Mx s8)</name>
    <dbReference type="NCBI Taxonomy" id="1278073"/>
    <lineage>
        <taxon>Bacteria</taxon>
        <taxon>Pseudomonadati</taxon>
        <taxon>Myxococcota</taxon>
        <taxon>Myxococcia</taxon>
        <taxon>Myxococcales</taxon>
        <taxon>Cystobacterineae</taxon>
        <taxon>Myxococcaceae</taxon>
        <taxon>Myxococcus</taxon>
    </lineage>
</organism>
<dbReference type="EMBL" id="CP004025">
    <property type="protein sequence ID" value="AGC41735.1"/>
    <property type="molecule type" value="Genomic_DNA"/>
</dbReference>
<feature type="chain" id="PRO_5003983258" description="DUF4114 domain-containing protein" evidence="1">
    <location>
        <begin position="22"/>
        <end position="1431"/>
    </location>
</feature>
<dbReference type="InterPro" id="IPR025193">
    <property type="entry name" value="DUF4114"/>
</dbReference>
<dbReference type="Pfam" id="PF13448">
    <property type="entry name" value="DUF4114"/>
    <property type="match status" value="1"/>
</dbReference>
<dbReference type="KEGG" id="msd:MYSTI_00377"/>
<dbReference type="HOGENOM" id="CLU_253163_0_0_7"/>
<sequence length="1431" mass="154261">MRILIQSLAALLLLATSPAQAQQGTNLCESHLDQDRQAGFKTPGSGYGSMSSGGNPLKDPILIRNPGPNGYLQLNTNQVELDAEEISFPFDQRVTISYVFESAGASHALGYLYLDEAITAGYVNASGTLLDDNNNGILDLHEDLFNVQSSTDTDRYVGPRTALGAPNRRCTRTFTDLGGKSYYEPEIAMRDDCAATHVVNNAIADARPNKTTDNIKADVVGRANGSGNAAASSYSDRGLFPRIPNLLEPKDPANGGKGIGQMVFLLADDDGQETTYGGLAPVGDIDEYGDNGVPDYDVSKYDNRGVVRAVNPDPGLTLNDRTVDLGIIKGGREIVFFLVVYYDSNHSPGPTGAGNVYPCLKQDPAGKCLIHIRSPISVFFSKAEWNLDQNADDDTVVAARNIGCAYEAGCNRDDPNNDTGDSCRVGTTPEYLCGWLDGPKTSVGTALHRLKNEATYNFLDMPMERVQVTRPTGTRNAMPHVIVGAPTTDRFRWILGFEDIPGGGDRDFNDVVFVINKVNGGVNTSGDMSGGIGGDISPQNAEDFVITRVRFTREDDTVPPSPRTSPACRQVGTSCWTEAVAGACTRPNSTPPSIQYSIAVDCNICTGTGAGATCTPNPDPFWIPVPFDTPTQKTKEIDLLELGYTGSQLCWKVNITSPNESCVPVINNVNVGYQAVRAGSYSRSSPSAVGNAIVWGVNETPGKAWGQNWPGTGLPAPAIRAYDHRKDYSVRGRLYFRSLYNPETPNQTTVTQRWDAGQVMALSFRNGDNPLDRKLYTMASNGSRTTVSKEMEDGDNNSPLFPDSLCDTFANGRYVYDLNHDDICGTPTITLPLSKHITGEENDRNFLREWIYGWEDRLTPAPSNVKRPWQMGGINLSTVAIAVPPYLDTWALNTRSSERDEYRRNFMDRFKDRPTLAYVGTMNGFLHAFDTGAFRNGATDPCAGTFQLRGFFEPVSASCAPSPVARKYGTGEEEFAYMPRMLLDRYVHTYVQHVSLNNPPKPQMDASPTIANVDFGIPGQPAWTPRTIESKTEGAKTVLVSASGRSSPVVFALDITDPSASHFPAPLWEFDLADTTRLNAFTTAALANPAVQIPDGTGSRHAPSVVRLAWGSANEPVWAAIVGTDYVPAGGRAGALYILDMKTGKPLDYTNGAAGRNAGVITLDNGSGVAAESALVDLDRDGNYDVIYVPTTAGSVYRINLDDISTSRLLGRKVKTCKVASAPVAATDSTLAGNPAGTAHFQQIYSNIAVRVVREGTTKVRFYFGTADNPDEFGDGPPNKANYRYHLMAFEDANPTGTGACELLEPLWVEPLDPGQVVWGGVSLSGDKVHATTAVGTSADLCNLSETESGKFYQAQQLPDGNGRSAVTSTSLQGHGVSAPVVHDQHVFALTATGEMKMIGDDKWNNGAANPGSMRSRVLVYDPIPDGRLPR</sequence>
<gene>
    <name evidence="3" type="ordered locus">MYSTI_00377</name>
</gene>
<feature type="domain" description="DUF4114" evidence="2">
    <location>
        <begin position="490"/>
        <end position="516"/>
    </location>
</feature>
<dbReference type="eggNOG" id="COG3419">
    <property type="taxonomic scope" value="Bacteria"/>
</dbReference>
<keyword evidence="1" id="KW-0732">Signal</keyword>
<accession>L7U1L0</accession>
<proteinExistence type="predicted"/>
<evidence type="ECO:0000259" key="2">
    <source>
        <dbReference type="Pfam" id="PF13448"/>
    </source>
</evidence>
<protein>
    <recommendedName>
        <fullName evidence="2">DUF4114 domain-containing protein</fullName>
    </recommendedName>
</protein>
<dbReference type="STRING" id="1278073.MYSTI_00377"/>
<name>L7U1L0_MYXSD</name>
<evidence type="ECO:0000256" key="1">
    <source>
        <dbReference type="SAM" id="SignalP"/>
    </source>
</evidence>
<keyword evidence="4" id="KW-1185">Reference proteome</keyword>
<evidence type="ECO:0000313" key="3">
    <source>
        <dbReference type="EMBL" id="AGC41735.1"/>
    </source>
</evidence>
<dbReference type="PATRIC" id="fig|1278073.3.peg.398"/>
<dbReference type="Proteomes" id="UP000011131">
    <property type="component" value="Chromosome"/>
</dbReference>
<feature type="signal peptide" evidence="1">
    <location>
        <begin position="1"/>
        <end position="21"/>
    </location>
</feature>
<dbReference type="OrthoDB" id="7156875at2"/>
<reference evidence="3 4" key="1">
    <citation type="journal article" date="2013" name="Genome Announc.">
        <title>Complete genome sequence of Myxococcus stipitatus strain DSM 14675, a fruiting myxobacterium.</title>
        <authorList>
            <person name="Huntley S."/>
            <person name="Kneip S."/>
            <person name="Treuner-Lange A."/>
            <person name="Sogaard-Andersen L."/>
        </authorList>
    </citation>
    <scope>NUCLEOTIDE SEQUENCE [LARGE SCALE GENOMIC DNA]</scope>
    <source>
        <strain evidence="4">DSM 14675 / JCM 12634 / Mx s8</strain>
    </source>
</reference>
<evidence type="ECO:0000313" key="4">
    <source>
        <dbReference type="Proteomes" id="UP000011131"/>
    </source>
</evidence>